<dbReference type="EMBL" id="BARV01037571">
    <property type="protein sequence ID" value="GAI52141.1"/>
    <property type="molecule type" value="Genomic_DNA"/>
</dbReference>
<evidence type="ECO:0000256" key="1">
    <source>
        <dbReference type="SAM" id="Phobius"/>
    </source>
</evidence>
<name>X1QBG9_9ZZZZ</name>
<protein>
    <recommendedName>
        <fullName evidence="3">Signal transduction histidine kinase dimerisation/phosphoacceptor domain-containing protein</fullName>
    </recommendedName>
</protein>
<comment type="caution">
    <text evidence="2">The sequence shown here is derived from an EMBL/GenBank/DDBJ whole genome shotgun (WGS) entry which is preliminary data.</text>
</comment>
<dbReference type="Gene3D" id="1.10.287.130">
    <property type="match status" value="1"/>
</dbReference>
<keyword evidence="1" id="KW-1133">Transmembrane helix</keyword>
<keyword evidence="1" id="KW-0472">Membrane</keyword>
<dbReference type="SUPFAM" id="SSF47384">
    <property type="entry name" value="Homodimeric domain of signal transducing histidine kinase"/>
    <property type="match status" value="1"/>
</dbReference>
<proteinExistence type="predicted"/>
<feature type="transmembrane region" description="Helical" evidence="1">
    <location>
        <begin position="6"/>
        <end position="23"/>
    </location>
</feature>
<keyword evidence="1" id="KW-0812">Transmembrane</keyword>
<organism evidence="2">
    <name type="scientific">marine sediment metagenome</name>
    <dbReference type="NCBI Taxonomy" id="412755"/>
    <lineage>
        <taxon>unclassified sequences</taxon>
        <taxon>metagenomes</taxon>
        <taxon>ecological metagenomes</taxon>
    </lineage>
</organism>
<dbReference type="CDD" id="cd00082">
    <property type="entry name" value="HisKA"/>
    <property type="match status" value="1"/>
</dbReference>
<dbReference type="InterPro" id="IPR036097">
    <property type="entry name" value="HisK_dim/P_sf"/>
</dbReference>
<dbReference type="AlphaFoldDB" id="X1QBG9"/>
<dbReference type="InterPro" id="IPR003661">
    <property type="entry name" value="HisK_dim/P_dom"/>
</dbReference>
<evidence type="ECO:0000313" key="2">
    <source>
        <dbReference type="EMBL" id="GAI52141.1"/>
    </source>
</evidence>
<gene>
    <name evidence="2" type="ORF">S06H3_58094</name>
</gene>
<dbReference type="GO" id="GO:0000155">
    <property type="term" value="F:phosphorelay sensor kinase activity"/>
    <property type="evidence" value="ECO:0007669"/>
    <property type="project" value="InterPro"/>
</dbReference>
<evidence type="ECO:0008006" key="3">
    <source>
        <dbReference type="Google" id="ProtNLM"/>
    </source>
</evidence>
<sequence length="86" mass="9643">MLQFVAGFVVALLAVVPAVVLFLRKKSRTKNGTPRRAVLERDKIQRSKNGHLKELEELGRLTGELAHEIKNPLSTIKINLKLTAEE</sequence>
<accession>X1QBG9</accession>
<feature type="non-terminal residue" evidence="2">
    <location>
        <position position="86"/>
    </location>
</feature>
<reference evidence="2" key="1">
    <citation type="journal article" date="2014" name="Front. Microbiol.">
        <title>High frequency of phylogenetically diverse reductive dehalogenase-homologous genes in deep subseafloor sedimentary metagenomes.</title>
        <authorList>
            <person name="Kawai M."/>
            <person name="Futagami T."/>
            <person name="Toyoda A."/>
            <person name="Takaki Y."/>
            <person name="Nishi S."/>
            <person name="Hori S."/>
            <person name="Arai W."/>
            <person name="Tsubouchi T."/>
            <person name="Morono Y."/>
            <person name="Uchiyama I."/>
            <person name="Ito T."/>
            <person name="Fujiyama A."/>
            <person name="Inagaki F."/>
            <person name="Takami H."/>
        </authorList>
    </citation>
    <scope>NUCLEOTIDE SEQUENCE</scope>
    <source>
        <strain evidence="2">Expedition CK06-06</strain>
    </source>
</reference>